<evidence type="ECO:0000256" key="1">
    <source>
        <dbReference type="ARBA" id="ARBA00022729"/>
    </source>
</evidence>
<gene>
    <name evidence="5" type="ORF">D0469_17215</name>
</gene>
<evidence type="ECO:0000256" key="2">
    <source>
        <dbReference type="SAM" id="MobiDB-lite"/>
    </source>
</evidence>
<dbReference type="AlphaFoldDB" id="A0A372LJ30"/>
<dbReference type="CDD" id="cd00118">
    <property type="entry name" value="LysM"/>
    <property type="match status" value="2"/>
</dbReference>
<evidence type="ECO:0000259" key="4">
    <source>
        <dbReference type="PROSITE" id="PS51782"/>
    </source>
</evidence>
<dbReference type="Gene3D" id="2.40.40.10">
    <property type="entry name" value="RlpA-like domain"/>
    <property type="match status" value="1"/>
</dbReference>
<organism evidence="5 6">
    <name type="scientific">Peribacillus saganii</name>
    <dbReference type="NCBI Taxonomy" id="2303992"/>
    <lineage>
        <taxon>Bacteria</taxon>
        <taxon>Bacillati</taxon>
        <taxon>Bacillota</taxon>
        <taxon>Bacilli</taxon>
        <taxon>Bacillales</taxon>
        <taxon>Bacillaceae</taxon>
        <taxon>Peribacillus</taxon>
    </lineage>
</organism>
<feature type="domain" description="LysM" evidence="4">
    <location>
        <begin position="25"/>
        <end position="68"/>
    </location>
</feature>
<dbReference type="InterPro" id="IPR036779">
    <property type="entry name" value="LysM_dom_sf"/>
</dbReference>
<name>A0A372LJ30_9BACI</name>
<dbReference type="RefSeq" id="WP_117327957.1">
    <property type="nucleotide sequence ID" value="NZ_QVTE01000051.1"/>
</dbReference>
<dbReference type="InterPro" id="IPR051933">
    <property type="entry name" value="Resuscitation_pf_RpfB"/>
</dbReference>
<evidence type="ECO:0000256" key="3">
    <source>
        <dbReference type="SAM" id="SignalP"/>
    </source>
</evidence>
<proteinExistence type="predicted"/>
<dbReference type="InterPro" id="IPR036908">
    <property type="entry name" value="RlpA-like_sf"/>
</dbReference>
<dbReference type="Proteomes" id="UP000264541">
    <property type="component" value="Unassembled WGS sequence"/>
</dbReference>
<dbReference type="EMBL" id="QVTE01000051">
    <property type="protein sequence ID" value="RFU66373.1"/>
    <property type="molecule type" value="Genomic_DNA"/>
</dbReference>
<feature type="signal peptide" evidence="3">
    <location>
        <begin position="1"/>
        <end position="19"/>
    </location>
</feature>
<feature type="compositionally biased region" description="Low complexity" evidence="2">
    <location>
        <begin position="151"/>
        <end position="184"/>
    </location>
</feature>
<dbReference type="PANTHER" id="PTHR39160">
    <property type="entry name" value="CELL WALL-BINDING PROTEIN YOCH"/>
    <property type="match status" value="1"/>
</dbReference>
<keyword evidence="1 3" id="KW-0732">Signal</keyword>
<reference evidence="5 6" key="1">
    <citation type="submission" date="2018-08" db="EMBL/GenBank/DDBJ databases">
        <title>Bacillus chawlae sp. nov., Bacillus glennii sp. nov., and Bacillus saganii sp. nov. Isolated from the Vehicle Assembly Building at Kennedy Space Center where the Viking Spacecraft were Assembled.</title>
        <authorList>
            <person name="Seuylemezian A."/>
            <person name="Vaishampayan P."/>
        </authorList>
    </citation>
    <scope>NUCLEOTIDE SEQUENCE [LARGE SCALE GENOMIC DNA]</scope>
    <source>
        <strain evidence="5 6">V47-23a</strain>
    </source>
</reference>
<feature type="compositionally biased region" description="Polar residues" evidence="2">
    <location>
        <begin position="135"/>
        <end position="150"/>
    </location>
</feature>
<dbReference type="SMART" id="SM00257">
    <property type="entry name" value="LysM"/>
    <property type="match status" value="2"/>
</dbReference>
<dbReference type="GO" id="GO:0019867">
    <property type="term" value="C:outer membrane"/>
    <property type="evidence" value="ECO:0007669"/>
    <property type="project" value="InterPro"/>
</dbReference>
<dbReference type="OrthoDB" id="9798935at2"/>
<accession>A0A372LJ30</accession>
<dbReference type="PANTHER" id="PTHR39160:SF6">
    <property type="entry name" value="CELL WALL-BINDING PROTEIN YOCH"/>
    <property type="match status" value="1"/>
</dbReference>
<comment type="caution">
    <text evidence="5">The sequence shown here is derived from an EMBL/GenBank/DDBJ whole genome shotgun (WGS) entry which is preliminary data.</text>
</comment>
<dbReference type="Pfam" id="PF06725">
    <property type="entry name" value="3D"/>
    <property type="match status" value="1"/>
</dbReference>
<dbReference type="PROSITE" id="PS51782">
    <property type="entry name" value="LYSM"/>
    <property type="match status" value="2"/>
</dbReference>
<keyword evidence="6" id="KW-1185">Reference proteome</keyword>
<feature type="domain" description="LysM" evidence="4">
    <location>
        <begin position="72"/>
        <end position="115"/>
    </location>
</feature>
<feature type="compositionally biased region" description="Basic and acidic residues" evidence="2">
    <location>
        <begin position="185"/>
        <end position="194"/>
    </location>
</feature>
<dbReference type="Pfam" id="PF01476">
    <property type="entry name" value="LysM"/>
    <property type="match status" value="2"/>
</dbReference>
<evidence type="ECO:0000313" key="6">
    <source>
        <dbReference type="Proteomes" id="UP000264541"/>
    </source>
</evidence>
<dbReference type="InterPro" id="IPR010611">
    <property type="entry name" value="3D_dom"/>
</dbReference>
<dbReference type="Gene3D" id="3.10.350.10">
    <property type="entry name" value="LysM domain"/>
    <property type="match status" value="2"/>
</dbReference>
<feature type="region of interest" description="Disordered" evidence="2">
    <location>
        <begin position="132"/>
        <end position="208"/>
    </location>
</feature>
<dbReference type="GO" id="GO:0009254">
    <property type="term" value="P:peptidoglycan turnover"/>
    <property type="evidence" value="ECO:0007669"/>
    <property type="project" value="InterPro"/>
</dbReference>
<dbReference type="CDD" id="cd22786">
    <property type="entry name" value="DPBB_YuiC-like"/>
    <property type="match status" value="1"/>
</dbReference>
<dbReference type="SUPFAM" id="SSF54106">
    <property type="entry name" value="LysM domain"/>
    <property type="match status" value="2"/>
</dbReference>
<sequence length="303" mass="32119">MKRSILTFAAAAAFTTAFGANASAQEVKVAEGDSLWKLSEKYQVTVDDIRSWNNLSSDIIHPGDSLKVSAEEYYTIKKGDTLSEIACSYGVTVENLKKWNQLTGDRIFAEKQLLIITEGVYAGPATVGETVAAQHKQQSTAPSQEKQQATAQVKQPASAKPAPAQQNQSATVKPAPAQPKQSAPVREKQAEKSVVRPAAEQPAQSSDSKEIIVKATAYTASCEGCSGVTATGINLKDNPDAKVISVDPNVIPLGSKVYVEGYGNAVAGDTGGAIKGNKIDVFIPNQQDAINWGTKQVTVKVLD</sequence>
<dbReference type="SUPFAM" id="SSF50685">
    <property type="entry name" value="Barwin-like endoglucanases"/>
    <property type="match status" value="1"/>
</dbReference>
<dbReference type="InterPro" id="IPR018392">
    <property type="entry name" value="LysM"/>
</dbReference>
<feature type="chain" id="PRO_5038377218" evidence="3">
    <location>
        <begin position="20"/>
        <end position="303"/>
    </location>
</feature>
<dbReference type="GO" id="GO:0004553">
    <property type="term" value="F:hydrolase activity, hydrolyzing O-glycosyl compounds"/>
    <property type="evidence" value="ECO:0007669"/>
    <property type="project" value="InterPro"/>
</dbReference>
<protein>
    <submittedName>
        <fullName evidence="5">LysM peptidoglycan-binding domain-containing protein</fullName>
    </submittedName>
</protein>
<evidence type="ECO:0000313" key="5">
    <source>
        <dbReference type="EMBL" id="RFU66373.1"/>
    </source>
</evidence>